<organism evidence="1">
    <name type="scientific">Schistocephalus solidus</name>
    <name type="common">Tapeworm</name>
    <dbReference type="NCBI Taxonomy" id="70667"/>
    <lineage>
        <taxon>Eukaryota</taxon>
        <taxon>Metazoa</taxon>
        <taxon>Spiralia</taxon>
        <taxon>Lophotrochozoa</taxon>
        <taxon>Platyhelminthes</taxon>
        <taxon>Cestoda</taxon>
        <taxon>Eucestoda</taxon>
        <taxon>Diphyllobothriidea</taxon>
        <taxon>Diphyllobothriidae</taxon>
        <taxon>Schistocephalus</taxon>
    </lineage>
</organism>
<evidence type="ECO:0000313" key="1">
    <source>
        <dbReference type="EMBL" id="JAP44030.1"/>
    </source>
</evidence>
<gene>
    <name evidence="1" type="primary">SURF1</name>
    <name evidence="1" type="ORF">TR101338</name>
</gene>
<reference evidence="1" key="1">
    <citation type="submission" date="2016-01" db="EMBL/GenBank/DDBJ databases">
        <title>Reference transcriptome for the parasite Schistocephalus solidus: insights into the molecular evolution of parasitism.</title>
        <authorList>
            <person name="Hebert F.O."/>
            <person name="Grambauer S."/>
            <person name="Barber I."/>
            <person name="Landry C.R."/>
            <person name="Aubin-Horth N."/>
        </authorList>
    </citation>
    <scope>NUCLEOTIDE SEQUENCE</scope>
</reference>
<dbReference type="EMBL" id="GEEE01016210">
    <property type="protein sequence ID" value="JAP47015.1"/>
    <property type="molecule type" value="Transcribed_RNA"/>
</dbReference>
<dbReference type="EMBL" id="GEEE01019195">
    <property type="protein sequence ID" value="JAP44030.1"/>
    <property type="molecule type" value="Transcribed_RNA"/>
</dbReference>
<sequence length="123" mass="14339">MFVPNTYSRLATHRATLDRGIVICVDKQRQGMQVLRHPSDFPTEILKLGGLSQFTAGERFRIRRKKWFFIVSYASIYLNKALNLTCLSHKWIAIARWDPATVNQNKSSWSVFKFKRCDNEITS</sequence>
<accession>A0A0X3NY10</accession>
<dbReference type="EMBL" id="GEEE01017032">
    <property type="protein sequence ID" value="JAP46193.1"/>
    <property type="molecule type" value="Transcribed_RNA"/>
</dbReference>
<protein>
    <submittedName>
        <fullName evidence="1">Surfeit locus protein 1</fullName>
    </submittedName>
</protein>
<name>A0A0X3NY10_SCHSO</name>
<proteinExistence type="predicted"/>
<dbReference type="EMBL" id="GEEE01021598">
    <property type="protein sequence ID" value="JAP41627.1"/>
    <property type="molecule type" value="Transcribed_RNA"/>
</dbReference>
<dbReference type="AlphaFoldDB" id="A0A0X3NY10"/>